<dbReference type="PANTHER" id="PTHR33931">
    <property type="entry name" value="HOLIN-LIKE PROTEIN CIDA-RELATED"/>
    <property type="match status" value="1"/>
</dbReference>
<dbReference type="STRING" id="426701.SAMN04488098_103915"/>
<dbReference type="GO" id="GO:0005886">
    <property type="term" value="C:plasma membrane"/>
    <property type="evidence" value="ECO:0007669"/>
    <property type="project" value="UniProtKB-SubCell"/>
</dbReference>
<evidence type="ECO:0000313" key="8">
    <source>
        <dbReference type="EMBL" id="SDK56976.1"/>
    </source>
</evidence>
<evidence type="ECO:0000256" key="4">
    <source>
        <dbReference type="ARBA" id="ARBA00022989"/>
    </source>
</evidence>
<protein>
    <submittedName>
        <fullName evidence="8">Holin-like protein</fullName>
    </submittedName>
</protein>
<dbReference type="InterPro" id="IPR005538">
    <property type="entry name" value="LrgA/CidA"/>
</dbReference>
<proteinExistence type="predicted"/>
<evidence type="ECO:0000256" key="1">
    <source>
        <dbReference type="ARBA" id="ARBA00004651"/>
    </source>
</evidence>
<dbReference type="AlphaFoldDB" id="A0A1G9CZ39"/>
<evidence type="ECO:0000256" key="6">
    <source>
        <dbReference type="SAM" id="MobiDB-lite"/>
    </source>
</evidence>
<evidence type="ECO:0000313" key="9">
    <source>
        <dbReference type="Proteomes" id="UP000199433"/>
    </source>
</evidence>
<accession>A0A1G9CZ39</accession>
<evidence type="ECO:0000256" key="2">
    <source>
        <dbReference type="ARBA" id="ARBA00022475"/>
    </source>
</evidence>
<comment type="subcellular location">
    <subcellularLocation>
        <location evidence="1">Cell membrane</location>
        <topology evidence="1">Multi-pass membrane protein</topology>
    </subcellularLocation>
</comment>
<reference evidence="9" key="1">
    <citation type="submission" date="2016-10" db="EMBL/GenBank/DDBJ databases">
        <authorList>
            <person name="Varghese N."/>
            <person name="Submissions S."/>
        </authorList>
    </citation>
    <scope>NUCLEOTIDE SEQUENCE [LARGE SCALE GENOMIC DNA]</scope>
    <source>
        <strain evidence="9">DSM 19181</strain>
    </source>
</reference>
<dbReference type="Proteomes" id="UP000199433">
    <property type="component" value="Unassembled WGS sequence"/>
</dbReference>
<dbReference type="Pfam" id="PF03788">
    <property type="entry name" value="LrgA"/>
    <property type="match status" value="1"/>
</dbReference>
<evidence type="ECO:0000256" key="5">
    <source>
        <dbReference type="ARBA" id="ARBA00023136"/>
    </source>
</evidence>
<keyword evidence="2" id="KW-1003">Cell membrane</keyword>
<dbReference type="PANTHER" id="PTHR33931:SF2">
    <property type="entry name" value="HOLIN-LIKE PROTEIN CIDA"/>
    <property type="match status" value="1"/>
</dbReference>
<sequence length="141" mass="15883">MKIIKQLFWLFLFSFLGELLSYLSPIAVPGSVLGMVLLFTALQFNWIGMEQVEDAGEWLTNNMAILFIPAGVGLMTHFGIISSIWWQLLVVIFISTTLMIALVGVVVQLIIRRSRIRSEQRTGRVSPQWKGEKVSDPGTRS</sequence>
<keyword evidence="4 7" id="KW-1133">Transmembrane helix</keyword>
<evidence type="ECO:0000256" key="3">
    <source>
        <dbReference type="ARBA" id="ARBA00022692"/>
    </source>
</evidence>
<dbReference type="RefSeq" id="WP_091267898.1">
    <property type="nucleotide sequence ID" value="NZ_FNFK01000039.1"/>
</dbReference>
<keyword evidence="3 7" id="KW-0812">Transmembrane</keyword>
<gene>
    <name evidence="8" type="ORF">SAMN04488098_103915</name>
</gene>
<feature type="transmembrane region" description="Helical" evidence="7">
    <location>
        <begin position="84"/>
        <end position="111"/>
    </location>
</feature>
<organism evidence="8 9">
    <name type="scientific">Alkalibacterium thalassium</name>
    <dbReference type="NCBI Taxonomy" id="426701"/>
    <lineage>
        <taxon>Bacteria</taxon>
        <taxon>Bacillati</taxon>
        <taxon>Bacillota</taxon>
        <taxon>Bacilli</taxon>
        <taxon>Lactobacillales</taxon>
        <taxon>Carnobacteriaceae</taxon>
        <taxon>Alkalibacterium</taxon>
    </lineage>
</organism>
<evidence type="ECO:0000256" key="7">
    <source>
        <dbReference type="SAM" id="Phobius"/>
    </source>
</evidence>
<keyword evidence="9" id="KW-1185">Reference proteome</keyword>
<feature type="region of interest" description="Disordered" evidence="6">
    <location>
        <begin position="122"/>
        <end position="141"/>
    </location>
</feature>
<feature type="transmembrane region" description="Helical" evidence="7">
    <location>
        <begin position="30"/>
        <end position="47"/>
    </location>
</feature>
<keyword evidence="5 7" id="KW-0472">Membrane</keyword>
<dbReference type="EMBL" id="FNFK01000039">
    <property type="protein sequence ID" value="SDK56976.1"/>
    <property type="molecule type" value="Genomic_DNA"/>
</dbReference>
<feature type="transmembrane region" description="Helical" evidence="7">
    <location>
        <begin position="59"/>
        <end position="78"/>
    </location>
</feature>
<dbReference type="OrthoDB" id="3176438at2"/>
<name>A0A1G9CZ39_9LACT</name>